<sequence>MLWKKLEKLNCQFPENVYGVTSTGPCPAETINSLRGQGLARMTEVYGSSETGGVGFRHDPADMYTLLGHWEQTGNSTIERTSAGGNKQQHTLQDNLEWQGTKFKPLKGQTKPSKLMRPEEGERLKAFIVTVDDVEYATLEKELRTLAAN</sequence>
<proteinExistence type="predicted"/>
<evidence type="ECO:0000313" key="2">
    <source>
        <dbReference type="Proteomes" id="UP001057375"/>
    </source>
</evidence>
<organism evidence="1 2">
    <name type="scientific">Aduncisulcus paluster</name>
    <dbReference type="NCBI Taxonomy" id="2918883"/>
    <lineage>
        <taxon>Eukaryota</taxon>
        <taxon>Metamonada</taxon>
        <taxon>Carpediemonas-like organisms</taxon>
        <taxon>Aduncisulcus</taxon>
    </lineage>
</organism>
<gene>
    <name evidence="1" type="ORF">ADUPG1_001941</name>
</gene>
<dbReference type="EMBL" id="BQXS01001989">
    <property type="protein sequence ID" value="GKT31277.1"/>
    <property type="molecule type" value="Genomic_DNA"/>
</dbReference>
<keyword evidence="2" id="KW-1185">Reference proteome</keyword>
<protein>
    <submittedName>
        <fullName evidence="1">AMP-binding protein</fullName>
    </submittedName>
</protein>
<name>A0ABQ5KFH4_9EUKA</name>
<dbReference type="Proteomes" id="UP001057375">
    <property type="component" value="Unassembled WGS sequence"/>
</dbReference>
<reference evidence="1" key="1">
    <citation type="submission" date="2022-03" db="EMBL/GenBank/DDBJ databases">
        <title>Draft genome sequence of Aduncisulcus paluster, a free-living microaerophilic Fornicata.</title>
        <authorList>
            <person name="Yuyama I."/>
            <person name="Kume K."/>
            <person name="Tamura T."/>
            <person name="Inagaki Y."/>
            <person name="Hashimoto T."/>
        </authorList>
    </citation>
    <scope>NUCLEOTIDE SEQUENCE</scope>
    <source>
        <strain evidence="1">NY0171</strain>
    </source>
</reference>
<feature type="non-terminal residue" evidence="1">
    <location>
        <position position="149"/>
    </location>
</feature>
<evidence type="ECO:0000313" key="1">
    <source>
        <dbReference type="EMBL" id="GKT31277.1"/>
    </source>
</evidence>
<accession>A0ABQ5KFH4</accession>
<comment type="caution">
    <text evidence="1">The sequence shown here is derived from an EMBL/GenBank/DDBJ whole genome shotgun (WGS) entry which is preliminary data.</text>
</comment>